<dbReference type="GO" id="GO:0005640">
    <property type="term" value="C:nuclear outer membrane"/>
    <property type="evidence" value="ECO:0007669"/>
    <property type="project" value="TreeGrafter"/>
</dbReference>
<name>A0AAN9HKC2_9TELE</name>
<dbReference type="GO" id="GO:0000800">
    <property type="term" value="C:lateral element"/>
    <property type="evidence" value="ECO:0007669"/>
    <property type="project" value="TreeGrafter"/>
</dbReference>
<dbReference type="Pfam" id="PF14662">
    <property type="entry name" value="KASH_CCD"/>
    <property type="match status" value="1"/>
</dbReference>
<evidence type="ECO:0000313" key="5">
    <source>
        <dbReference type="Proteomes" id="UP001364617"/>
    </source>
</evidence>
<feature type="region of interest" description="Disordered" evidence="2">
    <location>
        <begin position="865"/>
        <end position="950"/>
    </location>
</feature>
<dbReference type="GO" id="GO:0090220">
    <property type="term" value="P:chromosome localization to nuclear envelope involved in homologous chromosome segregation"/>
    <property type="evidence" value="ECO:0007669"/>
    <property type="project" value="TreeGrafter"/>
</dbReference>
<dbReference type="GO" id="GO:0034993">
    <property type="term" value="C:meiotic nuclear membrane microtubule tethering complex"/>
    <property type="evidence" value="ECO:0007669"/>
    <property type="project" value="InterPro"/>
</dbReference>
<sequence>MASEKPSGHQGSLEEDVVSHLSSLGLVSQSHACSIPSLSIDSGTHSLERCHMLESSDDSTSESALCDCAETNGFSEEELLNITFEACDTIGKGEVQASTVVQFLQAMTLQSSGQDKLTSLRHMLDPESQDQPVSRDVFHATMREWISQCCRDGTPEDKNQATGSALRKLSRTDYHLPLNEATFTDGAECHCESGDVSALVSELTHTQHRLSEQNISLLRSVSQCEDTILQLSLDVSELRTKLASAQLYVARARSLSEELDETQCALRESQDEAARAQASNCALIKGSERLKALIQITEEKSEKLTLEKNLAEDRMNKLRRENSELRGQLEESHMVLVVKNRDLTKKNILLEKLKDTHYESHKMIEGLQSELMRLQEHSQQALFRLNKYHISSRGPQRTGVTNHQSLHHEIQDAQPSQNVAMELICGSLSQILPTVPQRGDIQNLQKIKPVELSHILHAQLSETDKVGISASEKSQRLSLQDQQQHGSPRHQLVTLLKELELLEAPLAARGQHKVKRQTQEAHIAAAITWWRTQTARDPQEAVAHVQKHIRSLEMDRTKAQVEESKRGVRQLLRDQGTSTQEDAQVRFRDVAAITDSSVEEDLLKSLRKVEDMVARVLMGSEKRMQERIEAISMSVERALRRAETTESQLDALEDTISANTQSLCMSQSVATGVLDCSSADITSLSTPQPLTPESALTPCSSKNGVWLLYTRLEDHGSKVSKNPTATLVQDPGSPSELWLKHTASVCSEPVSTGLPSVGAISLKSPALLCTKISLPEPSACEEPTPHNRQENVVGLDRPASSDSFFPEASGITSASNKEKCRSPDKEEAGCQGTELQNGRGQTASSGRCQKSDCCDRTEALKLLNRGQSSKSADGWDNQGFGSSGENQVEDTGRCQEETEESDCIGRSQEESEYSGKSQARTGNSETQEEHKTSDTSKSVQSADLTDTPGVSYIHYYQTHC</sequence>
<keyword evidence="1" id="KW-0175">Coiled coil</keyword>
<dbReference type="GO" id="GO:0051653">
    <property type="term" value="P:spindle localization"/>
    <property type="evidence" value="ECO:0007669"/>
    <property type="project" value="TreeGrafter"/>
</dbReference>
<feature type="compositionally biased region" description="Polar residues" evidence="2">
    <location>
        <begin position="935"/>
        <end position="944"/>
    </location>
</feature>
<reference evidence="4 5" key="1">
    <citation type="submission" date="2024-02" db="EMBL/GenBank/DDBJ databases">
        <title>Chromosome-level genome assembly of the Eurasian Minnow (Phoxinus phoxinus).</title>
        <authorList>
            <person name="Oriowo T.O."/>
            <person name="Martin S."/>
            <person name="Stange M."/>
            <person name="Chrysostomakis Y."/>
            <person name="Brown T."/>
            <person name="Winkler S."/>
            <person name="Kukowka S."/>
            <person name="Myers E.W."/>
            <person name="Bohne A."/>
        </authorList>
    </citation>
    <scope>NUCLEOTIDE SEQUENCE [LARGE SCALE GENOMIC DNA]</scope>
    <source>
        <strain evidence="4">ZFMK-TIS-60720</strain>
        <tissue evidence="4">Whole Organism</tissue>
    </source>
</reference>
<feature type="compositionally biased region" description="Polar residues" evidence="2">
    <location>
        <begin position="476"/>
        <end position="486"/>
    </location>
</feature>
<dbReference type="GO" id="GO:0000781">
    <property type="term" value="C:chromosome, telomeric region"/>
    <property type="evidence" value="ECO:0007669"/>
    <property type="project" value="TreeGrafter"/>
</dbReference>
<feature type="domain" description="KASH5-like coiled-coil" evidence="3">
    <location>
        <begin position="193"/>
        <end position="380"/>
    </location>
</feature>
<proteinExistence type="predicted"/>
<dbReference type="Proteomes" id="UP001364617">
    <property type="component" value="Unassembled WGS sequence"/>
</dbReference>
<evidence type="ECO:0000256" key="1">
    <source>
        <dbReference type="SAM" id="Coils"/>
    </source>
</evidence>
<gene>
    <name evidence="4" type="ORF">R3I93_000157</name>
</gene>
<dbReference type="InterPro" id="IPR028168">
    <property type="entry name" value="KASH5_CC"/>
</dbReference>
<feature type="compositionally biased region" description="Basic and acidic residues" evidence="2">
    <location>
        <begin position="816"/>
        <end position="828"/>
    </location>
</feature>
<feature type="region of interest" description="Disordered" evidence="2">
    <location>
        <begin position="778"/>
        <end position="850"/>
    </location>
</feature>
<comment type="caution">
    <text evidence="4">The sequence shown here is derived from an EMBL/GenBank/DDBJ whole genome shotgun (WGS) entry which is preliminary data.</text>
</comment>
<dbReference type="GO" id="GO:0070840">
    <property type="term" value="F:dynein complex binding"/>
    <property type="evidence" value="ECO:0007669"/>
    <property type="project" value="TreeGrafter"/>
</dbReference>
<keyword evidence="5" id="KW-1185">Reference proteome</keyword>
<dbReference type="GO" id="GO:0051225">
    <property type="term" value="P:spindle assembly"/>
    <property type="evidence" value="ECO:0007669"/>
    <property type="project" value="TreeGrafter"/>
</dbReference>
<dbReference type="PANTHER" id="PTHR47300">
    <property type="entry name" value="PROTEIN KASH5"/>
    <property type="match status" value="1"/>
</dbReference>
<organism evidence="4 5">
    <name type="scientific">Phoxinus phoxinus</name>
    <name type="common">Eurasian minnow</name>
    <dbReference type="NCBI Taxonomy" id="58324"/>
    <lineage>
        <taxon>Eukaryota</taxon>
        <taxon>Metazoa</taxon>
        <taxon>Chordata</taxon>
        <taxon>Craniata</taxon>
        <taxon>Vertebrata</taxon>
        <taxon>Euteleostomi</taxon>
        <taxon>Actinopterygii</taxon>
        <taxon>Neopterygii</taxon>
        <taxon>Teleostei</taxon>
        <taxon>Ostariophysi</taxon>
        <taxon>Cypriniformes</taxon>
        <taxon>Leuciscidae</taxon>
        <taxon>Phoxininae</taxon>
        <taxon>Phoxinus</taxon>
    </lineage>
</organism>
<feature type="compositionally biased region" description="Polar residues" evidence="2">
    <location>
        <begin position="914"/>
        <end position="925"/>
    </location>
</feature>
<evidence type="ECO:0000313" key="4">
    <source>
        <dbReference type="EMBL" id="KAK7175808.1"/>
    </source>
</evidence>
<dbReference type="GO" id="GO:0007129">
    <property type="term" value="P:homologous chromosome pairing at meiosis"/>
    <property type="evidence" value="ECO:0007669"/>
    <property type="project" value="TreeGrafter"/>
</dbReference>
<feature type="region of interest" description="Disordered" evidence="2">
    <location>
        <begin position="467"/>
        <end position="488"/>
    </location>
</feature>
<dbReference type="GO" id="GO:0090619">
    <property type="term" value="C:meiotic spindle pole"/>
    <property type="evidence" value="ECO:0007669"/>
    <property type="project" value="TreeGrafter"/>
</dbReference>
<accession>A0AAN9HKC2</accession>
<dbReference type="GO" id="GO:0007015">
    <property type="term" value="P:actin filament organization"/>
    <property type="evidence" value="ECO:0007669"/>
    <property type="project" value="TreeGrafter"/>
</dbReference>
<feature type="coiled-coil region" evidence="1">
    <location>
        <begin position="252"/>
        <end position="335"/>
    </location>
</feature>
<dbReference type="AlphaFoldDB" id="A0AAN9HKC2"/>
<evidence type="ECO:0000259" key="3">
    <source>
        <dbReference type="Pfam" id="PF14662"/>
    </source>
</evidence>
<feature type="compositionally biased region" description="Polar residues" evidence="2">
    <location>
        <begin position="833"/>
        <end position="848"/>
    </location>
</feature>
<dbReference type="InterPro" id="IPR028170">
    <property type="entry name" value="KASH5"/>
</dbReference>
<dbReference type="GO" id="GO:0034397">
    <property type="term" value="P:telomere localization"/>
    <property type="evidence" value="ECO:0007669"/>
    <property type="project" value="InterPro"/>
</dbReference>
<dbReference type="PANTHER" id="PTHR47300:SF1">
    <property type="entry name" value="PROTEIN KASH5"/>
    <property type="match status" value="1"/>
</dbReference>
<evidence type="ECO:0000256" key="2">
    <source>
        <dbReference type="SAM" id="MobiDB-lite"/>
    </source>
</evidence>
<dbReference type="EMBL" id="JAYKXH010000001">
    <property type="protein sequence ID" value="KAK7175808.1"/>
    <property type="molecule type" value="Genomic_DNA"/>
</dbReference>
<protein>
    <recommendedName>
        <fullName evidence="3">KASH5-like coiled-coil domain-containing protein</fullName>
    </recommendedName>
</protein>